<comment type="caution">
    <text evidence="1">The sequence shown here is derived from an EMBL/GenBank/DDBJ whole genome shotgun (WGS) entry which is preliminary data.</text>
</comment>
<dbReference type="Proteomes" id="UP001443914">
    <property type="component" value="Unassembled WGS sequence"/>
</dbReference>
<dbReference type="InterPro" id="IPR036397">
    <property type="entry name" value="RNaseH_sf"/>
</dbReference>
<evidence type="ECO:0008006" key="3">
    <source>
        <dbReference type="Google" id="ProtNLM"/>
    </source>
</evidence>
<dbReference type="PANTHER" id="PTHR47169:SF2">
    <property type="entry name" value="OS01G0541250 PROTEIN"/>
    <property type="match status" value="1"/>
</dbReference>
<dbReference type="AlphaFoldDB" id="A0AAW1H5C7"/>
<dbReference type="EMBL" id="JBDFQZ010000012">
    <property type="protein sequence ID" value="KAK9671881.1"/>
    <property type="molecule type" value="Genomic_DNA"/>
</dbReference>
<dbReference type="PANTHER" id="PTHR47169">
    <property type="entry name" value="OS01G0541250 PROTEIN"/>
    <property type="match status" value="1"/>
</dbReference>
<name>A0AAW1H5C7_SAPOF</name>
<reference evidence="1" key="1">
    <citation type="submission" date="2024-03" db="EMBL/GenBank/DDBJ databases">
        <title>WGS assembly of Saponaria officinalis var. Norfolk2.</title>
        <authorList>
            <person name="Jenkins J."/>
            <person name="Shu S."/>
            <person name="Grimwood J."/>
            <person name="Barry K."/>
            <person name="Goodstein D."/>
            <person name="Schmutz J."/>
            <person name="Leebens-Mack J."/>
            <person name="Osbourn A."/>
        </authorList>
    </citation>
    <scope>NUCLEOTIDE SEQUENCE [LARGE SCALE GENOMIC DNA]</scope>
    <source>
        <strain evidence="1">JIC</strain>
    </source>
</reference>
<keyword evidence="2" id="KW-1185">Reference proteome</keyword>
<accession>A0AAW1H5C7</accession>
<organism evidence="1 2">
    <name type="scientific">Saponaria officinalis</name>
    <name type="common">Common soapwort</name>
    <name type="synonym">Lychnis saponaria</name>
    <dbReference type="NCBI Taxonomy" id="3572"/>
    <lineage>
        <taxon>Eukaryota</taxon>
        <taxon>Viridiplantae</taxon>
        <taxon>Streptophyta</taxon>
        <taxon>Embryophyta</taxon>
        <taxon>Tracheophyta</taxon>
        <taxon>Spermatophyta</taxon>
        <taxon>Magnoliopsida</taxon>
        <taxon>eudicotyledons</taxon>
        <taxon>Gunneridae</taxon>
        <taxon>Pentapetalae</taxon>
        <taxon>Caryophyllales</taxon>
        <taxon>Caryophyllaceae</taxon>
        <taxon>Caryophylleae</taxon>
        <taxon>Saponaria</taxon>
    </lineage>
</organism>
<gene>
    <name evidence="1" type="ORF">RND81_12G061100</name>
</gene>
<dbReference type="GO" id="GO:0003676">
    <property type="term" value="F:nucleic acid binding"/>
    <property type="evidence" value="ECO:0007669"/>
    <property type="project" value="InterPro"/>
</dbReference>
<evidence type="ECO:0000313" key="2">
    <source>
        <dbReference type="Proteomes" id="UP001443914"/>
    </source>
</evidence>
<dbReference type="Gene3D" id="3.30.420.10">
    <property type="entry name" value="Ribonuclease H-like superfamily/Ribonuclease H"/>
    <property type="match status" value="1"/>
</dbReference>
<evidence type="ECO:0000313" key="1">
    <source>
        <dbReference type="EMBL" id="KAK9671881.1"/>
    </source>
</evidence>
<protein>
    <recommendedName>
        <fullName evidence="3">Transposase</fullName>
    </recommendedName>
</protein>
<sequence length="410" mass="46554">MVKPHLTTDKKDSICIFLLGNSKDGLPEKGKISEAAAKWGVTRKTISTWWARAKKKMAIGELLHLPSGKLGNSNRPKIIIDKEFIKGIPKKNRSTIERLAKKLHIGYGTVQRWAKRGAIRKHTNAIHPSLTEGNKLQRLLFALRSTYFDKDQDVIKFKDMSNEIHIDEKWFYLTKTTENYYMLAEEDTPYRACQSKRFITKVMFICAVCRPLLGSDGQILFDGKIGIFPFIEREPAARNSKNRPADTLVTKATESVTKEVMKAYFRAVADSDEFNIHLVFQPPNSPDLNINDLGFFRSIQSLQNEVAASNTEDLVKAVECAFETHNPSKLNKNFLSLQAVMIEIMKCKGHNSFKLPHLSKDLLERQGILPKDLTVEKCLVRECLNYLHEHGHVSELQMLVNDLGGGLVEN</sequence>
<proteinExistence type="predicted"/>